<reference evidence="7" key="1">
    <citation type="journal article" date="2021" name="PeerJ">
        <title>Extensive microbial diversity within the chicken gut microbiome revealed by metagenomics and culture.</title>
        <authorList>
            <person name="Gilroy R."/>
            <person name="Ravi A."/>
            <person name="Getino M."/>
            <person name="Pursley I."/>
            <person name="Horton D.L."/>
            <person name="Alikhan N.F."/>
            <person name="Baker D."/>
            <person name="Gharbi K."/>
            <person name="Hall N."/>
            <person name="Watson M."/>
            <person name="Adriaenssens E.M."/>
            <person name="Foster-Nyarko E."/>
            <person name="Jarju S."/>
            <person name="Secka A."/>
            <person name="Antonio M."/>
            <person name="Oren A."/>
            <person name="Chaudhuri R.R."/>
            <person name="La Ragione R."/>
            <person name="Hildebrand F."/>
            <person name="Pallen M.J."/>
        </authorList>
    </citation>
    <scope>NUCLEOTIDE SEQUENCE</scope>
    <source>
        <strain evidence="7">CHK121-7720</strain>
    </source>
</reference>
<dbReference type="InterPro" id="IPR050768">
    <property type="entry name" value="UPF0353/GerABKA_families"/>
</dbReference>
<evidence type="ECO:0000256" key="5">
    <source>
        <dbReference type="SAM" id="Phobius"/>
    </source>
</evidence>
<dbReference type="GeneID" id="90528000"/>
<dbReference type="PANTHER" id="PTHR22550">
    <property type="entry name" value="SPORE GERMINATION PROTEIN"/>
    <property type="match status" value="1"/>
</dbReference>
<dbReference type="AlphaFoldDB" id="A0A921MRN1"/>
<feature type="transmembrane region" description="Helical" evidence="5">
    <location>
        <begin position="6"/>
        <end position="24"/>
    </location>
</feature>
<keyword evidence="2 5" id="KW-0812">Transmembrane</keyword>
<dbReference type="EMBL" id="DYUD01000023">
    <property type="protein sequence ID" value="HJG89280.1"/>
    <property type="molecule type" value="Genomic_DNA"/>
</dbReference>
<proteinExistence type="predicted"/>
<dbReference type="RefSeq" id="WP_025277369.1">
    <property type="nucleotide sequence ID" value="NZ_CAKMIC010000003.1"/>
</dbReference>
<dbReference type="PANTHER" id="PTHR22550:SF5">
    <property type="entry name" value="LEUCINE ZIPPER PROTEIN 4"/>
    <property type="match status" value="1"/>
</dbReference>
<dbReference type="NCBIfam" id="TIGR02226">
    <property type="entry name" value="two_anch"/>
    <property type="match status" value="1"/>
</dbReference>
<feature type="domain" description="VWFA" evidence="6">
    <location>
        <begin position="89"/>
        <end position="281"/>
    </location>
</feature>
<evidence type="ECO:0000313" key="7">
    <source>
        <dbReference type="EMBL" id="HJG89280.1"/>
    </source>
</evidence>
<accession>A0A921MRN1</accession>
<dbReference type="PROSITE" id="PS50234">
    <property type="entry name" value="VWFA"/>
    <property type="match status" value="1"/>
</dbReference>
<keyword evidence="3 5" id="KW-1133">Transmembrane helix</keyword>
<protein>
    <submittedName>
        <fullName evidence="7">VWA domain-containing protein</fullName>
    </submittedName>
</protein>
<name>A0A921MRN1_9BACT</name>
<dbReference type="Proteomes" id="UP000757103">
    <property type="component" value="Unassembled WGS sequence"/>
</dbReference>
<dbReference type="Pfam" id="PF00092">
    <property type="entry name" value="VWA"/>
    <property type="match status" value="1"/>
</dbReference>
<sequence length="327" mass="35888">MVFANPLYLLLLLLIIPVVVWYVLKQKHMQAPLQVSTTQPFDKMPRTYKIYLRHFTFVLRVLAVAFLIIALARPQSTDNWQNSSTEGVDIVLALDISGSMLARDFTPDRVEAAKDVAAQFVSGREHDNIGLVIFAGESFTMCPMTTDHAVLLNLMKDVHCGMVDDGTAIGDGLATAINRIKDGPAKSKTIILLTDGTNNAGDIAPATAAQIAKSFGIHVYTIGVGTKGLAPTPVQTPYGITYQNMPVEMDEAALQQIAATADGKYFRATNKNVLKGIFEEIDKLEKTKLTVKEFSVKEEEYTPWAVLALLCLGLEILLRHTLLKNIP</sequence>
<dbReference type="Pfam" id="PF07584">
    <property type="entry name" value="BatA"/>
    <property type="match status" value="1"/>
</dbReference>
<feature type="transmembrane region" description="Helical" evidence="5">
    <location>
        <begin position="50"/>
        <end position="72"/>
    </location>
</feature>
<dbReference type="Gene3D" id="3.40.50.410">
    <property type="entry name" value="von Willebrand factor, type A domain"/>
    <property type="match status" value="1"/>
</dbReference>
<comment type="caution">
    <text evidence="7">The sequence shown here is derived from an EMBL/GenBank/DDBJ whole genome shotgun (WGS) entry which is preliminary data.</text>
</comment>
<dbReference type="InterPro" id="IPR011933">
    <property type="entry name" value="Double_TM_dom"/>
</dbReference>
<keyword evidence="4 5" id="KW-0472">Membrane</keyword>
<evidence type="ECO:0000256" key="1">
    <source>
        <dbReference type="ARBA" id="ARBA00022475"/>
    </source>
</evidence>
<dbReference type="InterPro" id="IPR036465">
    <property type="entry name" value="vWFA_dom_sf"/>
</dbReference>
<evidence type="ECO:0000259" key="6">
    <source>
        <dbReference type="PROSITE" id="PS50234"/>
    </source>
</evidence>
<evidence type="ECO:0000313" key="8">
    <source>
        <dbReference type="Proteomes" id="UP000757103"/>
    </source>
</evidence>
<dbReference type="InterPro" id="IPR024163">
    <property type="entry name" value="Aerotolerance_reg_N"/>
</dbReference>
<dbReference type="SUPFAM" id="SSF53300">
    <property type="entry name" value="vWA-like"/>
    <property type="match status" value="1"/>
</dbReference>
<dbReference type="InterPro" id="IPR002035">
    <property type="entry name" value="VWF_A"/>
</dbReference>
<dbReference type="CDD" id="cd01467">
    <property type="entry name" value="vWA_BatA_type"/>
    <property type="match status" value="1"/>
</dbReference>
<evidence type="ECO:0000256" key="2">
    <source>
        <dbReference type="ARBA" id="ARBA00022692"/>
    </source>
</evidence>
<evidence type="ECO:0000256" key="3">
    <source>
        <dbReference type="ARBA" id="ARBA00022989"/>
    </source>
</evidence>
<keyword evidence="1" id="KW-1003">Cell membrane</keyword>
<dbReference type="SMART" id="SM00327">
    <property type="entry name" value="VWA"/>
    <property type="match status" value="1"/>
</dbReference>
<dbReference type="InterPro" id="IPR033881">
    <property type="entry name" value="vWA_BatA_type"/>
</dbReference>
<gene>
    <name evidence="7" type="ORF">K8U91_07410</name>
</gene>
<evidence type="ECO:0000256" key="4">
    <source>
        <dbReference type="ARBA" id="ARBA00023136"/>
    </source>
</evidence>
<organism evidence="7 8">
    <name type="scientific">Barnesiella viscericola</name>
    <dbReference type="NCBI Taxonomy" id="397865"/>
    <lineage>
        <taxon>Bacteria</taxon>
        <taxon>Pseudomonadati</taxon>
        <taxon>Bacteroidota</taxon>
        <taxon>Bacteroidia</taxon>
        <taxon>Bacteroidales</taxon>
        <taxon>Barnesiellaceae</taxon>
        <taxon>Barnesiella</taxon>
    </lineage>
</organism>
<reference evidence="7" key="2">
    <citation type="submission" date="2021-09" db="EMBL/GenBank/DDBJ databases">
        <authorList>
            <person name="Gilroy R."/>
        </authorList>
    </citation>
    <scope>NUCLEOTIDE SEQUENCE</scope>
    <source>
        <strain evidence="7">CHK121-7720</strain>
    </source>
</reference>